<sequence length="246" mass="26587">MEIAGHRGARGEAPENTLSGFRHLYQSGFRAVEFDIQVAGDGALVVIHDNSVDRTTSGSGPLSAFTAPQLARLDACHHRQFPDASGHPADWPESDGVPQLQEVLAVLADFTHLQLEVKAAAEADVATVVRLLPEMAKPFGRRAVTTSFNVSYLERIRDAAPSLPRGLLVEKDYSDDVTAAALALGCVSIGPHFSLCTPELIRRAHAAGLRVSTWTVNDPETMLKLRDMGVDSIITDYPQLARRVLA</sequence>
<reference evidence="2 3" key="1">
    <citation type="submission" date="2019-02" db="EMBL/GenBank/DDBJ databases">
        <title>Genomic Encyclopedia of Type Strains, Phase IV (KMG-IV): sequencing the most valuable type-strain genomes for metagenomic binning, comparative biology and taxonomic classification.</title>
        <authorList>
            <person name="Goeker M."/>
        </authorList>
    </citation>
    <scope>NUCLEOTIDE SEQUENCE [LARGE SCALE GENOMIC DNA]</scope>
    <source>
        <strain evidence="2 3">DSM 105135</strain>
    </source>
</reference>
<comment type="caution">
    <text evidence="2">The sequence shown here is derived from an EMBL/GenBank/DDBJ whole genome shotgun (WGS) entry which is preliminary data.</text>
</comment>
<dbReference type="EMBL" id="SHKX01000011">
    <property type="protein sequence ID" value="RZU47090.1"/>
    <property type="molecule type" value="Genomic_DNA"/>
</dbReference>
<organism evidence="2 3">
    <name type="scientific">Fluviicoccus keumensis</name>
    <dbReference type="NCBI Taxonomy" id="1435465"/>
    <lineage>
        <taxon>Bacteria</taxon>
        <taxon>Pseudomonadati</taxon>
        <taxon>Pseudomonadota</taxon>
        <taxon>Gammaproteobacteria</taxon>
        <taxon>Moraxellales</taxon>
        <taxon>Moraxellaceae</taxon>
        <taxon>Fluviicoccus</taxon>
    </lineage>
</organism>
<dbReference type="AlphaFoldDB" id="A0A4Q7Z9A4"/>
<evidence type="ECO:0000259" key="1">
    <source>
        <dbReference type="PROSITE" id="PS51704"/>
    </source>
</evidence>
<dbReference type="PANTHER" id="PTHR46211">
    <property type="entry name" value="GLYCEROPHOSPHORYL DIESTER PHOSPHODIESTERASE"/>
    <property type="match status" value="1"/>
</dbReference>
<proteinExistence type="predicted"/>
<dbReference type="PROSITE" id="PS51704">
    <property type="entry name" value="GP_PDE"/>
    <property type="match status" value="1"/>
</dbReference>
<evidence type="ECO:0000313" key="2">
    <source>
        <dbReference type="EMBL" id="RZU47090.1"/>
    </source>
</evidence>
<feature type="domain" description="GP-PDE" evidence="1">
    <location>
        <begin position="1"/>
        <end position="245"/>
    </location>
</feature>
<dbReference type="OrthoDB" id="9795622at2"/>
<dbReference type="Pfam" id="PF03009">
    <property type="entry name" value="GDPD"/>
    <property type="match status" value="1"/>
</dbReference>
<accession>A0A4Q7Z9A4</accession>
<evidence type="ECO:0000313" key="3">
    <source>
        <dbReference type="Proteomes" id="UP000292423"/>
    </source>
</evidence>
<dbReference type="InterPro" id="IPR030395">
    <property type="entry name" value="GP_PDE_dom"/>
</dbReference>
<dbReference type="Proteomes" id="UP000292423">
    <property type="component" value="Unassembled WGS sequence"/>
</dbReference>
<gene>
    <name evidence="2" type="ORF">EV700_1481</name>
</gene>
<dbReference type="GO" id="GO:0006629">
    <property type="term" value="P:lipid metabolic process"/>
    <property type="evidence" value="ECO:0007669"/>
    <property type="project" value="InterPro"/>
</dbReference>
<dbReference type="Gene3D" id="3.20.20.190">
    <property type="entry name" value="Phosphatidylinositol (PI) phosphodiesterase"/>
    <property type="match status" value="1"/>
</dbReference>
<dbReference type="InterPro" id="IPR017946">
    <property type="entry name" value="PLC-like_Pdiesterase_TIM-brl"/>
</dbReference>
<dbReference type="SUPFAM" id="SSF51695">
    <property type="entry name" value="PLC-like phosphodiesterases"/>
    <property type="match status" value="1"/>
</dbReference>
<keyword evidence="3" id="KW-1185">Reference proteome</keyword>
<name>A0A4Q7Z9A4_9GAMM</name>
<dbReference type="RefSeq" id="WP_130412285.1">
    <property type="nucleotide sequence ID" value="NZ_SHKX01000011.1"/>
</dbReference>
<dbReference type="PANTHER" id="PTHR46211:SF14">
    <property type="entry name" value="GLYCEROPHOSPHODIESTER PHOSPHODIESTERASE"/>
    <property type="match status" value="1"/>
</dbReference>
<dbReference type="CDD" id="cd08556">
    <property type="entry name" value="GDPD"/>
    <property type="match status" value="1"/>
</dbReference>
<dbReference type="GO" id="GO:0008081">
    <property type="term" value="F:phosphoric diester hydrolase activity"/>
    <property type="evidence" value="ECO:0007669"/>
    <property type="project" value="InterPro"/>
</dbReference>
<protein>
    <submittedName>
        <fullName evidence="2">Glycerophosphoryl diester phosphodiesterase</fullName>
    </submittedName>
</protein>